<evidence type="ECO:0000313" key="2">
    <source>
        <dbReference type="EMBL" id="KXZ51035.1"/>
    </source>
</evidence>
<evidence type="ECO:0000313" key="3">
    <source>
        <dbReference type="Proteomes" id="UP000075714"/>
    </source>
</evidence>
<proteinExistence type="predicted"/>
<feature type="compositionally biased region" description="Polar residues" evidence="1">
    <location>
        <begin position="307"/>
        <end position="316"/>
    </location>
</feature>
<organism evidence="2 3">
    <name type="scientific">Gonium pectorale</name>
    <name type="common">Green alga</name>
    <dbReference type="NCBI Taxonomy" id="33097"/>
    <lineage>
        <taxon>Eukaryota</taxon>
        <taxon>Viridiplantae</taxon>
        <taxon>Chlorophyta</taxon>
        <taxon>core chlorophytes</taxon>
        <taxon>Chlorophyceae</taxon>
        <taxon>CS clade</taxon>
        <taxon>Chlamydomonadales</taxon>
        <taxon>Volvocaceae</taxon>
        <taxon>Gonium</taxon>
    </lineage>
</organism>
<dbReference type="Proteomes" id="UP000075714">
    <property type="component" value="Unassembled WGS sequence"/>
</dbReference>
<name>A0A150GMN8_GONPE</name>
<dbReference type="AlphaFoldDB" id="A0A150GMN8"/>
<dbReference type="EMBL" id="LSYV01000015">
    <property type="protein sequence ID" value="KXZ51035.1"/>
    <property type="molecule type" value="Genomic_DNA"/>
</dbReference>
<feature type="compositionally biased region" description="Gly residues" evidence="1">
    <location>
        <begin position="330"/>
        <end position="341"/>
    </location>
</feature>
<feature type="region of interest" description="Disordered" evidence="1">
    <location>
        <begin position="299"/>
        <end position="357"/>
    </location>
</feature>
<protein>
    <recommendedName>
        <fullName evidence="4">Protein kinase domain-containing protein</fullName>
    </recommendedName>
</protein>
<feature type="compositionally biased region" description="Gly residues" evidence="1">
    <location>
        <begin position="395"/>
        <end position="410"/>
    </location>
</feature>
<evidence type="ECO:0000256" key="1">
    <source>
        <dbReference type="SAM" id="MobiDB-lite"/>
    </source>
</evidence>
<feature type="region of interest" description="Disordered" evidence="1">
    <location>
        <begin position="381"/>
        <end position="410"/>
    </location>
</feature>
<dbReference type="Gene3D" id="1.10.510.10">
    <property type="entry name" value="Transferase(Phosphotransferase) domain 1"/>
    <property type="match status" value="1"/>
</dbReference>
<dbReference type="InterPro" id="IPR011009">
    <property type="entry name" value="Kinase-like_dom_sf"/>
</dbReference>
<dbReference type="SUPFAM" id="SSF56112">
    <property type="entry name" value="Protein kinase-like (PK-like)"/>
    <property type="match status" value="1"/>
</dbReference>
<reference evidence="3" key="1">
    <citation type="journal article" date="2016" name="Nat. Commun.">
        <title>The Gonium pectorale genome demonstrates co-option of cell cycle regulation during the evolution of multicellularity.</title>
        <authorList>
            <person name="Hanschen E.R."/>
            <person name="Marriage T.N."/>
            <person name="Ferris P.J."/>
            <person name="Hamaji T."/>
            <person name="Toyoda A."/>
            <person name="Fujiyama A."/>
            <person name="Neme R."/>
            <person name="Noguchi H."/>
            <person name="Minakuchi Y."/>
            <person name="Suzuki M."/>
            <person name="Kawai-Toyooka H."/>
            <person name="Smith D.R."/>
            <person name="Sparks H."/>
            <person name="Anderson J."/>
            <person name="Bakaric R."/>
            <person name="Luria V."/>
            <person name="Karger A."/>
            <person name="Kirschner M.W."/>
            <person name="Durand P.M."/>
            <person name="Michod R.E."/>
            <person name="Nozaki H."/>
            <person name="Olson B.J."/>
        </authorList>
    </citation>
    <scope>NUCLEOTIDE SEQUENCE [LARGE SCALE GENOMIC DNA]</scope>
    <source>
        <strain evidence="3">NIES-2863</strain>
    </source>
</reference>
<gene>
    <name evidence="2" type="ORF">GPECTOR_14g274</name>
</gene>
<feature type="region of interest" description="Disordered" evidence="1">
    <location>
        <begin position="1"/>
        <end position="74"/>
    </location>
</feature>
<evidence type="ECO:0008006" key="4">
    <source>
        <dbReference type="Google" id="ProtNLM"/>
    </source>
</evidence>
<comment type="caution">
    <text evidence="2">The sequence shown here is derived from an EMBL/GenBank/DDBJ whole genome shotgun (WGS) entry which is preliminary data.</text>
</comment>
<accession>A0A150GMN8</accession>
<sequence length="471" mass="47226">MGARRWAFRDERLPPERPPTPPPHEQQLGPAQPAAGHDLRRPLAAWVTAKEEGGAGGGGAAEGHQVVLGSDSPPGGIRLGRPLAGGDRWLVLSAEYLDSGRPALVQRITYGPGQAAADLPALQAWSSCMHPHVLRTLSLHRQRLQPRPHPYLRNGQQPPSDLTALGGHAPQPIYRYARARFLCWRAGRLRCKAFGGPDRRGPLPLERGAAAEVVWLVQGWCEGGSLAARLGAPASGGLGQDDGTHPTRAALALAADVAGGLAYLHRSGLAHGALSADTVLLQPAHLAAAAAAATPAAEGARQLRMARSTSPHSSSTKHLRADGGDDDGGDGGGGGGGGGIAISGDRESDGGGRSYDGGGGGGLSLAHLTAVLCVPGRLPGMPGPPGLPDPAAAAPGGGLGGGRRGGGGGGGGAGRSLVACAAPELLAEGEMAAAGELPASGGGRLGGGCGFVHPSADVYAFGILSMLLVTW</sequence>
<keyword evidence="3" id="KW-1185">Reference proteome</keyword>